<sequence>MISLLLTAAAAAAGQPVTATYLDTDPQIDGNLSAAEAALPAQQFRVENRLDNPDVPVPEIRFRLGYTPDHLYLAISHDGDAVSYHNRGYLWGDGWRIILTDAPDGRSGNFVEIYGDPRPEGDDGAEAFLAVQNGDQVYRRFRGDSRVAEAAGPDGTVFEALIDWGDIRPFRAGFDDIAGINLMFAKGLQTEEAGYFPYVYKLVHDDGVWDEEMLDRASVPLSFGAAPAAQRVRPALRTLATGQSLTLDWALYGDADPAPVRVELLDENGAPIQASTIAPEAPVFDLSGRSAGTYSLAISGADWSDEGPLVILPEIDLTVASMELAVLEGESDQGTFDTLSFRFEELRRAIGSIAPYEAADDLGARWTAFENALATATAGDDPFANVNAPYRRAFRSALDDSLQPYSVHVPEGASTGGARPAILFLHGSGTDDQGLLDRRRGDGRMVEIAPCGRDKYRAYAMAESQVDIIEALDAATRDFDLDPERIVIGGFSMGGYGALRAFYAHPHRYAGVAIFAGHPNLAQEWLGVPQPNFLIPEYLKVFEGVPVFIYHGTADAALAYGEAKKLAEALEEAGAIVTFRGVEGRGHTYQDEETQALFEAWLEQFHAP</sequence>
<comment type="caution">
    <text evidence="4">The sequence shown here is derived from an EMBL/GenBank/DDBJ whole genome shotgun (WGS) entry which is preliminary data.</text>
</comment>
<dbReference type="Gene3D" id="3.40.50.1820">
    <property type="entry name" value="alpha/beta hydrolase"/>
    <property type="match status" value="1"/>
</dbReference>
<keyword evidence="2" id="KW-0378">Hydrolase</keyword>
<dbReference type="Gene3D" id="2.60.40.1190">
    <property type="match status" value="1"/>
</dbReference>
<accession>A0A9X2EFD1</accession>
<dbReference type="SUPFAM" id="SSF49344">
    <property type="entry name" value="CBD9-like"/>
    <property type="match status" value="1"/>
</dbReference>
<evidence type="ECO:0000259" key="3">
    <source>
        <dbReference type="Pfam" id="PF02230"/>
    </source>
</evidence>
<organism evidence="4 5">
    <name type="scientific">Sphingomicrobium sediminis</name>
    <dbReference type="NCBI Taxonomy" id="2950949"/>
    <lineage>
        <taxon>Bacteria</taxon>
        <taxon>Pseudomonadati</taxon>
        <taxon>Pseudomonadota</taxon>
        <taxon>Alphaproteobacteria</taxon>
        <taxon>Sphingomonadales</taxon>
        <taxon>Sphingomonadaceae</taxon>
        <taxon>Sphingomicrobium</taxon>
    </lineage>
</organism>
<proteinExistence type="predicted"/>
<dbReference type="InterPro" id="IPR003140">
    <property type="entry name" value="PLipase/COase/thioEstase"/>
</dbReference>
<evidence type="ECO:0000256" key="1">
    <source>
        <dbReference type="ARBA" id="ARBA00022729"/>
    </source>
</evidence>
<name>A0A9X2EFD1_9SPHN</name>
<evidence type="ECO:0000313" key="5">
    <source>
        <dbReference type="Proteomes" id="UP001155128"/>
    </source>
</evidence>
<protein>
    <submittedName>
        <fullName evidence="4">Prolyl oligopeptidase family serine peptidase</fullName>
    </submittedName>
</protein>
<dbReference type="Proteomes" id="UP001155128">
    <property type="component" value="Unassembled WGS sequence"/>
</dbReference>
<dbReference type="GO" id="GO:0016787">
    <property type="term" value="F:hydrolase activity"/>
    <property type="evidence" value="ECO:0007669"/>
    <property type="project" value="UniProtKB-KW"/>
</dbReference>
<dbReference type="Pfam" id="PF02230">
    <property type="entry name" value="Abhydrolase_2"/>
    <property type="match status" value="1"/>
</dbReference>
<dbReference type="PANTHER" id="PTHR43037:SF5">
    <property type="entry name" value="FERULOYL ESTERASE"/>
    <property type="match status" value="1"/>
</dbReference>
<evidence type="ECO:0000313" key="4">
    <source>
        <dbReference type="EMBL" id="MCM8556535.1"/>
    </source>
</evidence>
<dbReference type="InterPro" id="IPR050955">
    <property type="entry name" value="Plant_Biomass_Hydrol_Est"/>
</dbReference>
<keyword evidence="1" id="KW-0732">Signal</keyword>
<evidence type="ECO:0000256" key="2">
    <source>
        <dbReference type="ARBA" id="ARBA00022801"/>
    </source>
</evidence>
<reference evidence="4" key="1">
    <citation type="submission" date="2022-06" db="EMBL/GenBank/DDBJ databases">
        <title>Sphingomicrobium sedimins sp. nov., a marine bacterium isolated from tidal flat.</title>
        <authorList>
            <person name="Kim C.-H."/>
            <person name="Yoo Y."/>
            <person name="Kim J.-J."/>
        </authorList>
    </citation>
    <scope>NUCLEOTIDE SEQUENCE</scope>
    <source>
        <strain evidence="4">GRR-S6-50</strain>
    </source>
</reference>
<gene>
    <name evidence="4" type="ORF">NDO55_01710</name>
</gene>
<keyword evidence="5" id="KW-1185">Reference proteome</keyword>
<dbReference type="InterPro" id="IPR029058">
    <property type="entry name" value="AB_hydrolase_fold"/>
</dbReference>
<dbReference type="AlphaFoldDB" id="A0A9X2EFD1"/>
<dbReference type="RefSeq" id="WP_252111824.1">
    <property type="nucleotide sequence ID" value="NZ_JAMSHT010000001.1"/>
</dbReference>
<feature type="domain" description="Phospholipase/carboxylesterase/thioesterase" evidence="3">
    <location>
        <begin position="472"/>
        <end position="597"/>
    </location>
</feature>
<dbReference type="SUPFAM" id="SSF53474">
    <property type="entry name" value="alpha/beta-Hydrolases"/>
    <property type="match status" value="1"/>
</dbReference>
<dbReference type="EMBL" id="JAMSHT010000001">
    <property type="protein sequence ID" value="MCM8556535.1"/>
    <property type="molecule type" value="Genomic_DNA"/>
</dbReference>
<dbReference type="PANTHER" id="PTHR43037">
    <property type="entry name" value="UNNAMED PRODUCT-RELATED"/>
    <property type="match status" value="1"/>
</dbReference>